<reference evidence="2" key="1">
    <citation type="journal article" date="2005" name="Science">
        <title>Life at depth: Photobacterium profundum genome sequence and expression analysis.</title>
        <authorList>
            <person name="Vezzi A."/>
            <person name="Campanaro S."/>
            <person name="D'Angelo M."/>
            <person name="Simonato F."/>
            <person name="Vitulo N."/>
            <person name="Lauro F.M."/>
            <person name="Cestaro A."/>
            <person name="Malacrida G."/>
            <person name="Simionati B."/>
            <person name="Cannata N."/>
            <person name="Romualdi C."/>
            <person name="Bartlett D.H."/>
            <person name="Valle G."/>
        </authorList>
    </citation>
    <scope>NUCLEOTIDE SEQUENCE [LARGE SCALE GENOMIC DNA]</scope>
    <source>
        <strain evidence="2">ATCC BAA-1253 / SS9</strain>
    </source>
</reference>
<dbReference type="KEGG" id="ppr:PBPRB0794"/>
<protein>
    <recommendedName>
        <fullName evidence="3">Outer membrane protein beta-barrel domain-containing protein</fullName>
    </recommendedName>
</protein>
<gene>
    <name evidence="1" type="ordered locus">PBPRB0794</name>
</gene>
<evidence type="ECO:0000313" key="1">
    <source>
        <dbReference type="EMBL" id="CAG22666.1"/>
    </source>
</evidence>
<sequence length="253" mass="28650">MIRDFCCLVCHVLLDDRYQLVNIKFECCRKFFMLKELHMKKLELLCVGTILLSPLQSVAAMDLATIFRMPTFKLGIASGAGSVEISDGNTLEDVKFKSSSSISPLITLIQSPYYFNDETRWGYHTEINARYFKLDYDDKSSDFVDGELEGYSASLIPVLFYQWGHKKLCGSCRSWRVEIGAGVNYLYSDGDVKNINGDKTDVSSSGFGFNSHVGTVVNYHQWELGLRLVVPTRIDDEVKARHALSNVSIAYRF</sequence>
<evidence type="ECO:0000313" key="2">
    <source>
        <dbReference type="Proteomes" id="UP000000593"/>
    </source>
</evidence>
<organism evidence="1 2">
    <name type="scientific">Photobacterium profundum (strain SS9)</name>
    <dbReference type="NCBI Taxonomy" id="298386"/>
    <lineage>
        <taxon>Bacteria</taxon>
        <taxon>Pseudomonadati</taxon>
        <taxon>Pseudomonadota</taxon>
        <taxon>Gammaproteobacteria</taxon>
        <taxon>Vibrionales</taxon>
        <taxon>Vibrionaceae</taxon>
        <taxon>Photobacterium</taxon>
    </lineage>
</organism>
<dbReference type="Proteomes" id="UP000000593">
    <property type="component" value="Chromosome 2"/>
</dbReference>
<dbReference type="EMBL" id="CR378677">
    <property type="protein sequence ID" value="CAG22666.1"/>
    <property type="molecule type" value="Genomic_DNA"/>
</dbReference>
<evidence type="ECO:0008006" key="3">
    <source>
        <dbReference type="Google" id="ProtNLM"/>
    </source>
</evidence>
<name>Q6LJ64_PHOPR</name>
<keyword evidence="2" id="KW-1185">Reference proteome</keyword>
<dbReference type="AlphaFoldDB" id="Q6LJ64"/>
<accession>Q6LJ64</accession>
<dbReference type="HOGENOM" id="CLU_1282232_0_0_6"/>
<proteinExistence type="predicted"/>
<dbReference type="eggNOG" id="ENOG5031PC9">
    <property type="taxonomic scope" value="Bacteria"/>
</dbReference>